<dbReference type="PANTHER" id="PTHR42250">
    <property type="entry name" value="ASCH DOMAIN-CONTAINING PROTEIN"/>
    <property type="match status" value="1"/>
</dbReference>
<accession>A0A832Z525</accession>
<reference evidence="2" key="1">
    <citation type="journal article" date="2020" name="ISME J.">
        <title>Gammaproteobacteria mediating utilization of methyl-, sulfur- and petroleum organic compounds in deep ocean hydrothermal plumes.</title>
        <authorList>
            <person name="Zhou Z."/>
            <person name="Liu Y."/>
            <person name="Pan J."/>
            <person name="Cron B.R."/>
            <person name="Toner B.M."/>
            <person name="Anantharaman K."/>
            <person name="Breier J.A."/>
            <person name="Dick G.J."/>
            <person name="Li M."/>
        </authorList>
    </citation>
    <scope>NUCLEOTIDE SEQUENCE</scope>
    <source>
        <strain evidence="2">SZUA-1451</strain>
    </source>
</reference>
<evidence type="ECO:0000259" key="1">
    <source>
        <dbReference type="SMART" id="SM01022"/>
    </source>
</evidence>
<dbReference type="SUPFAM" id="SSF88697">
    <property type="entry name" value="PUA domain-like"/>
    <property type="match status" value="1"/>
</dbReference>
<dbReference type="AlphaFoldDB" id="A0A832Z525"/>
<comment type="caution">
    <text evidence="2">The sequence shown here is derived from an EMBL/GenBank/DDBJ whole genome shotgun (WGS) entry which is preliminary data.</text>
</comment>
<dbReference type="SMART" id="SM01022">
    <property type="entry name" value="ASCH"/>
    <property type="match status" value="1"/>
</dbReference>
<dbReference type="InterPro" id="IPR015947">
    <property type="entry name" value="PUA-like_sf"/>
</dbReference>
<dbReference type="EMBL" id="DQUG01000108">
    <property type="protein sequence ID" value="HIP75035.1"/>
    <property type="molecule type" value="Genomic_DNA"/>
</dbReference>
<evidence type="ECO:0000313" key="2">
    <source>
        <dbReference type="EMBL" id="HIP75035.1"/>
    </source>
</evidence>
<dbReference type="Gene3D" id="2.30.130.30">
    <property type="entry name" value="Hypothetical protein"/>
    <property type="match status" value="1"/>
</dbReference>
<gene>
    <name evidence="2" type="ORF">EYH13_02575</name>
</gene>
<dbReference type="Proteomes" id="UP000649326">
    <property type="component" value="Unassembled WGS sequence"/>
</dbReference>
<name>A0A832Z525_9EURY</name>
<sequence length="180" mass="20751">MLIDNAYKERILKGKKVTTIRYGKYEAKEGSEVYIVITPSDTAIAKVKIKSITKKKVRELTDEDARKDGFKNVKELLKALNKIYGELYGDDEITIIEFEVIKQFKEGIPLKWLKSLNYREPEEIAKLYVENSLKISPDVDLIMKKVHEEGLKATVKKYGPKRARDAILKAYHELYAKGII</sequence>
<proteinExistence type="predicted"/>
<protein>
    <submittedName>
        <fullName evidence="2">ASCH domain-containing protein</fullName>
    </submittedName>
</protein>
<organism evidence="2 3">
    <name type="scientific">Thermococcus paralvinellae</name>
    <dbReference type="NCBI Taxonomy" id="582419"/>
    <lineage>
        <taxon>Archaea</taxon>
        <taxon>Methanobacteriati</taxon>
        <taxon>Methanobacteriota</taxon>
        <taxon>Thermococci</taxon>
        <taxon>Thermococcales</taxon>
        <taxon>Thermococcaceae</taxon>
        <taxon>Thermococcus</taxon>
    </lineage>
</organism>
<evidence type="ECO:0000313" key="3">
    <source>
        <dbReference type="Proteomes" id="UP000649326"/>
    </source>
</evidence>
<feature type="domain" description="ASCH" evidence="1">
    <location>
        <begin position="1"/>
        <end position="102"/>
    </location>
</feature>
<dbReference type="CDD" id="cd06552">
    <property type="entry name" value="ASCH_yqfb_like"/>
    <property type="match status" value="1"/>
</dbReference>
<dbReference type="Pfam" id="PF04266">
    <property type="entry name" value="ASCH"/>
    <property type="match status" value="1"/>
</dbReference>
<dbReference type="InterPro" id="IPR007374">
    <property type="entry name" value="ASCH_domain"/>
</dbReference>
<dbReference type="PANTHER" id="PTHR42250:SF1">
    <property type="entry name" value="ASCH DOMAIN-CONTAINING PROTEIN"/>
    <property type="match status" value="1"/>
</dbReference>